<evidence type="ECO:0000313" key="3">
    <source>
        <dbReference type="Proteomes" id="UP000268162"/>
    </source>
</evidence>
<sequence>NDWSANHYKEISENAMHWAGEILQILQANVPSDAKVLDLGCGDGVLTMQLQKQHDRVVGVDLSPALLEAAKQLGVMDTRIADGADLQAAGIGGEEFDAIFSHYALHWMAQDPGKVVREMHRCLKPNGLLVAKFGAHHSVSTLRGVLAAIMDSYGVAELPNLLYFPTADEYRDLLEKTGFEVETAEATPWVGHFPFTIRQYIDTFIDPCLGDWGDANQRKDVADRMEQYLTPVMCRNGKFYANYVHLVVVARK</sequence>
<dbReference type="STRING" id="215637.A0A4P9ZJR1"/>
<keyword evidence="2" id="KW-0808">Transferase</keyword>
<reference evidence="3" key="1">
    <citation type="journal article" date="2018" name="Nat. Microbiol.">
        <title>Leveraging single-cell genomics to expand the fungal tree of life.</title>
        <authorList>
            <person name="Ahrendt S.R."/>
            <person name="Quandt C.A."/>
            <person name="Ciobanu D."/>
            <person name="Clum A."/>
            <person name="Salamov A."/>
            <person name="Andreopoulos B."/>
            <person name="Cheng J.F."/>
            <person name="Woyke T."/>
            <person name="Pelin A."/>
            <person name="Henrissat B."/>
            <person name="Reynolds N.K."/>
            <person name="Benny G.L."/>
            <person name="Smith M.E."/>
            <person name="James T.Y."/>
            <person name="Grigoriev I.V."/>
        </authorList>
    </citation>
    <scope>NUCLEOTIDE SEQUENCE [LARGE SCALE GENOMIC DNA]</scope>
    <source>
        <strain evidence="3">RSA 468</strain>
    </source>
</reference>
<gene>
    <name evidence="2" type="ORF">BJ085DRAFT_8474</name>
</gene>
<dbReference type="EMBL" id="ML003856">
    <property type="protein sequence ID" value="RKP33457.1"/>
    <property type="molecule type" value="Genomic_DNA"/>
</dbReference>
<dbReference type="SUPFAM" id="SSF53335">
    <property type="entry name" value="S-adenosyl-L-methionine-dependent methyltransferases"/>
    <property type="match status" value="1"/>
</dbReference>
<keyword evidence="3" id="KW-1185">Reference proteome</keyword>
<feature type="non-terminal residue" evidence="2">
    <location>
        <position position="1"/>
    </location>
</feature>
<dbReference type="PANTHER" id="PTHR43861:SF1">
    <property type="entry name" value="TRANS-ACONITATE 2-METHYLTRANSFERASE"/>
    <property type="match status" value="1"/>
</dbReference>
<dbReference type="GO" id="GO:0032259">
    <property type="term" value="P:methylation"/>
    <property type="evidence" value="ECO:0007669"/>
    <property type="project" value="UniProtKB-KW"/>
</dbReference>
<keyword evidence="2" id="KW-0489">Methyltransferase</keyword>
<dbReference type="Pfam" id="PF08241">
    <property type="entry name" value="Methyltransf_11"/>
    <property type="match status" value="1"/>
</dbReference>
<dbReference type="AlphaFoldDB" id="A0A4P9ZJR1"/>
<proteinExistence type="predicted"/>
<feature type="non-terminal residue" evidence="2">
    <location>
        <position position="252"/>
    </location>
</feature>
<dbReference type="InterPro" id="IPR029063">
    <property type="entry name" value="SAM-dependent_MTases_sf"/>
</dbReference>
<dbReference type="CDD" id="cd02440">
    <property type="entry name" value="AdoMet_MTases"/>
    <property type="match status" value="1"/>
</dbReference>
<dbReference type="Proteomes" id="UP000268162">
    <property type="component" value="Unassembled WGS sequence"/>
</dbReference>
<accession>A0A4P9ZJR1</accession>
<dbReference type="Gene3D" id="3.40.50.150">
    <property type="entry name" value="Vaccinia Virus protein VP39"/>
    <property type="match status" value="1"/>
</dbReference>
<name>A0A4P9ZJR1_9FUNG</name>
<organism evidence="2 3">
    <name type="scientific">Dimargaris cristalligena</name>
    <dbReference type="NCBI Taxonomy" id="215637"/>
    <lineage>
        <taxon>Eukaryota</taxon>
        <taxon>Fungi</taxon>
        <taxon>Fungi incertae sedis</taxon>
        <taxon>Zoopagomycota</taxon>
        <taxon>Kickxellomycotina</taxon>
        <taxon>Dimargaritomycetes</taxon>
        <taxon>Dimargaritales</taxon>
        <taxon>Dimargaritaceae</taxon>
        <taxon>Dimargaris</taxon>
    </lineage>
</organism>
<protein>
    <submittedName>
        <fullName evidence="2">S-adenosyl-L-methionine-dependent methyltransferase</fullName>
    </submittedName>
</protein>
<dbReference type="InterPro" id="IPR013216">
    <property type="entry name" value="Methyltransf_11"/>
</dbReference>
<feature type="domain" description="Methyltransferase type 11" evidence="1">
    <location>
        <begin position="37"/>
        <end position="130"/>
    </location>
</feature>
<dbReference type="PANTHER" id="PTHR43861">
    <property type="entry name" value="TRANS-ACONITATE 2-METHYLTRANSFERASE-RELATED"/>
    <property type="match status" value="1"/>
</dbReference>
<evidence type="ECO:0000259" key="1">
    <source>
        <dbReference type="Pfam" id="PF08241"/>
    </source>
</evidence>
<evidence type="ECO:0000313" key="2">
    <source>
        <dbReference type="EMBL" id="RKP33457.1"/>
    </source>
</evidence>
<dbReference type="GO" id="GO:0008757">
    <property type="term" value="F:S-adenosylmethionine-dependent methyltransferase activity"/>
    <property type="evidence" value="ECO:0007669"/>
    <property type="project" value="InterPro"/>
</dbReference>